<dbReference type="NCBIfam" id="TIGR00138">
    <property type="entry name" value="rsmG_gidB"/>
    <property type="match status" value="1"/>
</dbReference>
<dbReference type="AlphaFoldDB" id="A0A1I6D6G5"/>
<evidence type="ECO:0000256" key="4">
    <source>
        <dbReference type="ARBA" id="ARBA00022679"/>
    </source>
</evidence>
<keyword evidence="2 6" id="KW-0698">rRNA processing</keyword>
<dbReference type="RefSeq" id="WP_092077549.1">
    <property type="nucleotide sequence ID" value="NZ_FOYI01000002.1"/>
</dbReference>
<keyword evidence="3 6" id="KW-0489">Methyltransferase</keyword>
<dbReference type="GO" id="GO:0005829">
    <property type="term" value="C:cytosol"/>
    <property type="evidence" value="ECO:0007669"/>
    <property type="project" value="TreeGrafter"/>
</dbReference>
<evidence type="ECO:0000313" key="8">
    <source>
        <dbReference type="Proteomes" id="UP000199302"/>
    </source>
</evidence>
<protein>
    <recommendedName>
        <fullName evidence="6">Ribosomal RNA small subunit methyltransferase G</fullName>
        <ecNumber evidence="6">2.1.1.170</ecNumber>
    </recommendedName>
    <alternativeName>
        <fullName evidence="6">16S rRNA 7-methylguanosine methyltransferase</fullName>
        <shortName evidence="6">16S rRNA m7G methyltransferase</shortName>
    </alternativeName>
</protein>
<dbReference type="OrthoDB" id="9808773at2"/>
<evidence type="ECO:0000256" key="1">
    <source>
        <dbReference type="ARBA" id="ARBA00022490"/>
    </source>
</evidence>
<keyword evidence="8" id="KW-1185">Reference proteome</keyword>
<comment type="catalytic activity">
    <reaction evidence="6">
        <text>guanosine(527) in 16S rRNA + S-adenosyl-L-methionine = N(7)-methylguanosine(527) in 16S rRNA + S-adenosyl-L-homocysteine</text>
        <dbReference type="Rhea" id="RHEA:42732"/>
        <dbReference type="Rhea" id="RHEA-COMP:10209"/>
        <dbReference type="Rhea" id="RHEA-COMP:10210"/>
        <dbReference type="ChEBI" id="CHEBI:57856"/>
        <dbReference type="ChEBI" id="CHEBI:59789"/>
        <dbReference type="ChEBI" id="CHEBI:74269"/>
        <dbReference type="ChEBI" id="CHEBI:74480"/>
        <dbReference type="EC" id="2.1.1.170"/>
    </reaction>
</comment>
<dbReference type="InterPro" id="IPR029063">
    <property type="entry name" value="SAM-dependent_MTases_sf"/>
</dbReference>
<dbReference type="Proteomes" id="UP000199302">
    <property type="component" value="Unassembled WGS sequence"/>
</dbReference>
<dbReference type="EC" id="2.1.1.170" evidence="6"/>
<feature type="binding site" evidence="6">
    <location>
        <position position="64"/>
    </location>
    <ligand>
        <name>S-adenosyl-L-methionine</name>
        <dbReference type="ChEBI" id="CHEBI:59789"/>
    </ligand>
</feature>
<gene>
    <name evidence="6" type="primary">rsmG</name>
    <name evidence="7" type="ORF">SAMN04515673_102270</name>
</gene>
<keyword evidence="5 6" id="KW-0949">S-adenosyl-L-methionine</keyword>
<dbReference type="HAMAP" id="MF_00074">
    <property type="entry name" value="16SrRNA_methyltr_G"/>
    <property type="match status" value="1"/>
</dbReference>
<dbReference type="SUPFAM" id="SSF53335">
    <property type="entry name" value="S-adenosyl-L-methionine-dependent methyltransferases"/>
    <property type="match status" value="1"/>
</dbReference>
<dbReference type="PANTHER" id="PTHR31760">
    <property type="entry name" value="S-ADENOSYL-L-METHIONINE-DEPENDENT METHYLTRANSFERASES SUPERFAMILY PROTEIN"/>
    <property type="match status" value="1"/>
</dbReference>
<feature type="binding site" evidence="6">
    <location>
        <position position="69"/>
    </location>
    <ligand>
        <name>S-adenosyl-L-methionine</name>
        <dbReference type="ChEBI" id="CHEBI:59789"/>
    </ligand>
</feature>
<sequence length="202" mass="22847">MEMQNVSRETEALFRSFESLVGKWSPRINLVSKSDLSNVYSRHIIDSKQVYQVDWNWSSWIDIGSGGGFPGIVVAILAKEFNPGGKVVLVESDKRKCAFLRTAIRELDLPAQALGQRIEDVPSQPFDIVSARALAPLGALFGLSERFLHEATTLGFPKGKKWQEEIELASRQWLFDYEAVQSKTDPESRILIIRNLRPIEDK</sequence>
<evidence type="ECO:0000313" key="7">
    <source>
        <dbReference type="EMBL" id="SFR01055.1"/>
    </source>
</evidence>
<keyword evidence="1 6" id="KW-0963">Cytoplasm</keyword>
<proteinExistence type="inferred from homology"/>
<evidence type="ECO:0000256" key="3">
    <source>
        <dbReference type="ARBA" id="ARBA00022603"/>
    </source>
</evidence>
<dbReference type="InterPro" id="IPR003682">
    <property type="entry name" value="rRNA_ssu_MeTfrase_G"/>
</dbReference>
<comment type="caution">
    <text evidence="6">Lacks conserved residue(s) required for the propagation of feature annotation.</text>
</comment>
<dbReference type="EMBL" id="FOYI01000002">
    <property type="protein sequence ID" value="SFR01055.1"/>
    <property type="molecule type" value="Genomic_DNA"/>
</dbReference>
<evidence type="ECO:0000256" key="6">
    <source>
        <dbReference type="HAMAP-Rule" id="MF_00074"/>
    </source>
</evidence>
<reference evidence="7 8" key="1">
    <citation type="submission" date="2016-10" db="EMBL/GenBank/DDBJ databases">
        <authorList>
            <person name="de Groot N.N."/>
        </authorList>
    </citation>
    <scope>NUCLEOTIDE SEQUENCE [LARGE SCALE GENOMIC DNA]</scope>
    <source>
        <strain evidence="8">KMM 9023,NRIC 0796,JCM 17311,KCTC 23692</strain>
    </source>
</reference>
<evidence type="ECO:0000256" key="5">
    <source>
        <dbReference type="ARBA" id="ARBA00022691"/>
    </source>
</evidence>
<dbReference type="STRING" id="871652.SAMN04515673_102270"/>
<keyword evidence="4 6" id="KW-0808">Transferase</keyword>
<dbReference type="Pfam" id="PF02527">
    <property type="entry name" value="GidB"/>
    <property type="match status" value="1"/>
</dbReference>
<feature type="binding site" evidence="6">
    <location>
        <begin position="118"/>
        <end position="119"/>
    </location>
    <ligand>
        <name>S-adenosyl-L-methionine</name>
        <dbReference type="ChEBI" id="CHEBI:59789"/>
    </ligand>
</feature>
<feature type="binding site" evidence="6">
    <location>
        <position position="132"/>
    </location>
    <ligand>
        <name>S-adenosyl-L-methionine</name>
        <dbReference type="ChEBI" id="CHEBI:59789"/>
    </ligand>
</feature>
<dbReference type="PIRSF" id="PIRSF003078">
    <property type="entry name" value="GidB"/>
    <property type="match status" value="1"/>
</dbReference>
<dbReference type="Gene3D" id="3.40.50.150">
    <property type="entry name" value="Vaccinia Virus protein VP39"/>
    <property type="match status" value="1"/>
</dbReference>
<comment type="function">
    <text evidence="6">Specifically methylates the N7 position of guanine in position 527 of 16S rRNA.</text>
</comment>
<accession>A0A1I6D6G5</accession>
<organism evidence="7 8">
    <name type="scientific">Poseidonocella sedimentorum</name>
    <dbReference type="NCBI Taxonomy" id="871652"/>
    <lineage>
        <taxon>Bacteria</taxon>
        <taxon>Pseudomonadati</taxon>
        <taxon>Pseudomonadota</taxon>
        <taxon>Alphaproteobacteria</taxon>
        <taxon>Rhodobacterales</taxon>
        <taxon>Roseobacteraceae</taxon>
        <taxon>Poseidonocella</taxon>
    </lineage>
</organism>
<name>A0A1I6D6G5_9RHOB</name>
<evidence type="ECO:0000256" key="2">
    <source>
        <dbReference type="ARBA" id="ARBA00022552"/>
    </source>
</evidence>
<dbReference type="PANTHER" id="PTHR31760:SF0">
    <property type="entry name" value="S-ADENOSYL-L-METHIONINE-DEPENDENT METHYLTRANSFERASES SUPERFAMILY PROTEIN"/>
    <property type="match status" value="1"/>
</dbReference>
<dbReference type="CDD" id="cd02440">
    <property type="entry name" value="AdoMet_MTases"/>
    <property type="match status" value="1"/>
</dbReference>
<dbReference type="GO" id="GO:0070043">
    <property type="term" value="F:rRNA (guanine-N7-)-methyltransferase activity"/>
    <property type="evidence" value="ECO:0007669"/>
    <property type="project" value="UniProtKB-UniRule"/>
</dbReference>
<comment type="similarity">
    <text evidence="6">Belongs to the methyltransferase superfamily. RNA methyltransferase RsmG family.</text>
</comment>
<comment type="subcellular location">
    <subcellularLocation>
        <location evidence="6">Cytoplasm</location>
    </subcellularLocation>
</comment>